<organism evidence="1 2">
    <name type="scientific">Bacillus thuringiensis HD-789</name>
    <dbReference type="NCBI Taxonomy" id="1217737"/>
    <lineage>
        <taxon>Bacteria</taxon>
        <taxon>Bacillati</taxon>
        <taxon>Bacillota</taxon>
        <taxon>Bacilli</taxon>
        <taxon>Bacillales</taxon>
        <taxon>Bacillaceae</taxon>
        <taxon>Bacillus</taxon>
        <taxon>Bacillus cereus group</taxon>
    </lineage>
</organism>
<protein>
    <submittedName>
        <fullName evidence="1">Uncharacterized protein</fullName>
    </submittedName>
</protein>
<gene>
    <name evidence="1" type="ORF">BTF1_02555</name>
</gene>
<sequence length="45" mass="5740">MSYTLVLRQYNWRKGRFALIERGENRELWEEADVEDYEERKFYIH</sequence>
<dbReference type="AlphaFoldDB" id="A0A9W3JL30"/>
<evidence type="ECO:0000313" key="2">
    <source>
        <dbReference type="Proteomes" id="UP000005257"/>
    </source>
</evidence>
<reference evidence="1 2" key="1">
    <citation type="journal article" date="2013" name="Genome Announc.">
        <title>Complete Genome Sequence of Bacillus thuringiensis Serovar Israelensis Strain HD-789.</title>
        <authorList>
            <person name="Doggett N.A."/>
            <person name="Stubben C.J."/>
            <person name="Chertkov O."/>
            <person name="Bruce D.C."/>
            <person name="Detter J.C."/>
            <person name="Johnson S.L."/>
            <person name="Han C.S."/>
        </authorList>
    </citation>
    <scope>NUCLEOTIDE SEQUENCE [LARGE SCALE GENOMIC DNA]</scope>
    <source>
        <strain evidence="1 2">HD-789</strain>
    </source>
</reference>
<name>A0A9W3JL30_BACTU</name>
<dbReference type="KEGG" id="btn:BTF1_02555"/>
<accession>A0A9W3JL30</accession>
<proteinExistence type="predicted"/>
<evidence type="ECO:0000313" key="1">
    <source>
        <dbReference type="EMBL" id="AFQ24734.1"/>
    </source>
</evidence>
<dbReference type="Proteomes" id="UP000005257">
    <property type="component" value="Chromosome"/>
</dbReference>
<dbReference type="EMBL" id="CP003763">
    <property type="protein sequence ID" value="AFQ24734.1"/>
    <property type="molecule type" value="Genomic_DNA"/>
</dbReference>